<feature type="active site" description="Proton acceptor" evidence="5">
    <location>
        <position position="62"/>
    </location>
</feature>
<dbReference type="CDD" id="cd00438">
    <property type="entry name" value="cupin_RmlC"/>
    <property type="match status" value="1"/>
</dbReference>
<comment type="pathway">
    <text evidence="7">Carbohydrate biosynthesis; dTDP-L-rhamnose biosynthesis.</text>
</comment>
<organism evidence="8 9">
    <name type="scientific">Piscinibacter aquaticus</name>
    <dbReference type="NCBI Taxonomy" id="392597"/>
    <lineage>
        <taxon>Bacteria</taxon>
        <taxon>Pseudomonadati</taxon>
        <taxon>Pseudomonadota</taxon>
        <taxon>Betaproteobacteria</taxon>
        <taxon>Burkholderiales</taxon>
        <taxon>Sphaerotilaceae</taxon>
        <taxon>Piscinibacter</taxon>
    </lineage>
</organism>
<evidence type="ECO:0000256" key="3">
    <source>
        <dbReference type="ARBA" id="ARBA00012098"/>
    </source>
</evidence>
<comment type="subunit">
    <text evidence="7">Homodimer.</text>
</comment>
<evidence type="ECO:0000256" key="7">
    <source>
        <dbReference type="RuleBase" id="RU364069"/>
    </source>
</evidence>
<evidence type="ECO:0000256" key="2">
    <source>
        <dbReference type="ARBA" id="ARBA00001997"/>
    </source>
</evidence>
<reference evidence="8 9" key="1">
    <citation type="submission" date="2019-08" db="EMBL/GenBank/DDBJ databases">
        <authorList>
            <person name="Khan S.A."/>
            <person name="Jeon C.O."/>
            <person name="Jeong S.E."/>
        </authorList>
    </citation>
    <scope>NUCLEOTIDE SEQUENCE [LARGE SCALE GENOMIC DNA]</scope>
    <source>
        <strain evidence="9">IMCC1728</strain>
    </source>
</reference>
<dbReference type="AlphaFoldDB" id="A0A5C6TY04"/>
<dbReference type="NCBIfam" id="TIGR01221">
    <property type="entry name" value="rmlC"/>
    <property type="match status" value="1"/>
</dbReference>
<dbReference type="EMBL" id="VOPW01000001">
    <property type="protein sequence ID" value="TXC65473.1"/>
    <property type="molecule type" value="Genomic_DNA"/>
</dbReference>
<sequence length="183" mass="20325">MDVTATAIPGVLILEPRVFGDERGFFMESFNQKRFDEAVGRHVSFVQDNHSRSARGVLRGLHYQLPPHAQGKLVRVTHGCVFDVAVDIRRDSPTFGRWIGVELSGENHRQLWLPEGMAHGFLVLSESADFLYKTTAYYSPSHERSIRYDDAGIGIGWPDLAGMVPALSAKDQAASTLDRAELA</sequence>
<dbReference type="UniPathway" id="UPA00124"/>
<evidence type="ECO:0000256" key="4">
    <source>
        <dbReference type="ARBA" id="ARBA00019595"/>
    </source>
</evidence>
<dbReference type="Gene3D" id="2.60.120.10">
    <property type="entry name" value="Jelly Rolls"/>
    <property type="match status" value="1"/>
</dbReference>
<dbReference type="Proteomes" id="UP000321832">
    <property type="component" value="Unassembled WGS sequence"/>
</dbReference>
<dbReference type="PANTHER" id="PTHR21047:SF2">
    <property type="entry name" value="THYMIDINE DIPHOSPHO-4-KETO-RHAMNOSE 3,5-EPIMERASE"/>
    <property type="match status" value="1"/>
</dbReference>
<dbReference type="GO" id="GO:0008830">
    <property type="term" value="F:dTDP-4-dehydrorhamnose 3,5-epimerase activity"/>
    <property type="evidence" value="ECO:0007669"/>
    <property type="project" value="UniProtKB-UniRule"/>
</dbReference>
<comment type="caution">
    <text evidence="8">The sequence shown here is derived from an EMBL/GenBank/DDBJ whole genome shotgun (WGS) entry which is preliminary data.</text>
</comment>
<evidence type="ECO:0000256" key="5">
    <source>
        <dbReference type="PIRSR" id="PIRSR600888-1"/>
    </source>
</evidence>
<dbReference type="InterPro" id="IPR011051">
    <property type="entry name" value="RmlC_Cupin_sf"/>
</dbReference>
<dbReference type="InterPro" id="IPR000888">
    <property type="entry name" value="RmlC-like"/>
</dbReference>
<feature type="site" description="Participates in a stacking interaction with the thymidine ring of dTDP-4-oxo-6-deoxyglucose" evidence="6">
    <location>
        <position position="138"/>
    </location>
</feature>
<proteinExistence type="inferred from homology"/>
<dbReference type="GO" id="GO:0019305">
    <property type="term" value="P:dTDP-rhamnose biosynthetic process"/>
    <property type="evidence" value="ECO:0007669"/>
    <property type="project" value="UniProtKB-UniRule"/>
</dbReference>
<keyword evidence="9" id="KW-1185">Reference proteome</keyword>
<evidence type="ECO:0000256" key="6">
    <source>
        <dbReference type="PIRSR" id="PIRSR600888-3"/>
    </source>
</evidence>
<gene>
    <name evidence="8" type="primary">rfbC</name>
    <name evidence="8" type="ORF">FSC37_03310</name>
</gene>
<keyword evidence="7 8" id="KW-0413">Isomerase</keyword>
<name>A0A5C6TY04_9BURK</name>
<evidence type="ECO:0000313" key="9">
    <source>
        <dbReference type="Proteomes" id="UP000321832"/>
    </source>
</evidence>
<evidence type="ECO:0000313" key="8">
    <source>
        <dbReference type="EMBL" id="TXC65473.1"/>
    </source>
</evidence>
<comment type="similarity">
    <text evidence="7">Belongs to the dTDP-4-dehydrorhamnose 3,5-epimerase family.</text>
</comment>
<accession>A0A5C6TY04</accession>
<evidence type="ECO:0000256" key="1">
    <source>
        <dbReference type="ARBA" id="ARBA00001298"/>
    </source>
</evidence>
<dbReference type="InterPro" id="IPR014710">
    <property type="entry name" value="RmlC-like_jellyroll"/>
</dbReference>
<comment type="function">
    <text evidence="2 7">Catalyzes the epimerization of the C3' and C5'positions of dTDP-6-deoxy-D-xylo-4-hexulose, forming dTDP-6-deoxy-L-lyxo-4-hexulose.</text>
</comment>
<dbReference type="EC" id="5.1.3.13" evidence="3 7"/>
<protein>
    <recommendedName>
        <fullName evidence="4 7">dTDP-4-dehydrorhamnose 3,5-epimerase</fullName>
        <ecNumber evidence="3 7">5.1.3.13</ecNumber>
    </recommendedName>
    <alternativeName>
        <fullName evidence="7">Thymidine diphospho-4-keto-rhamnose 3,5-epimerase</fullName>
    </alternativeName>
</protein>
<dbReference type="SUPFAM" id="SSF51182">
    <property type="entry name" value="RmlC-like cupins"/>
    <property type="match status" value="1"/>
</dbReference>
<dbReference type="GO" id="GO:0000271">
    <property type="term" value="P:polysaccharide biosynthetic process"/>
    <property type="evidence" value="ECO:0007669"/>
    <property type="project" value="TreeGrafter"/>
</dbReference>
<dbReference type="Pfam" id="PF00908">
    <property type="entry name" value="dTDP_sugar_isom"/>
    <property type="match status" value="1"/>
</dbReference>
<comment type="catalytic activity">
    <reaction evidence="1 7">
        <text>dTDP-4-dehydro-6-deoxy-alpha-D-glucose = dTDP-4-dehydro-beta-L-rhamnose</text>
        <dbReference type="Rhea" id="RHEA:16969"/>
        <dbReference type="ChEBI" id="CHEBI:57649"/>
        <dbReference type="ChEBI" id="CHEBI:62830"/>
        <dbReference type="EC" id="5.1.3.13"/>
    </reaction>
</comment>
<feature type="active site" description="Proton donor" evidence="5">
    <location>
        <position position="132"/>
    </location>
</feature>
<dbReference type="PANTHER" id="PTHR21047">
    <property type="entry name" value="DTDP-6-DEOXY-D-GLUCOSE-3,5 EPIMERASE"/>
    <property type="match status" value="1"/>
</dbReference>
<dbReference type="GO" id="GO:0005829">
    <property type="term" value="C:cytosol"/>
    <property type="evidence" value="ECO:0007669"/>
    <property type="project" value="TreeGrafter"/>
</dbReference>